<dbReference type="Pfam" id="PF00664">
    <property type="entry name" value="ABC_membrane"/>
    <property type="match status" value="1"/>
</dbReference>
<dbReference type="GO" id="GO:0005886">
    <property type="term" value="C:plasma membrane"/>
    <property type="evidence" value="ECO:0007669"/>
    <property type="project" value="UniProtKB-SubCell"/>
</dbReference>
<evidence type="ECO:0000313" key="10">
    <source>
        <dbReference type="EMBL" id="OFI50043.1"/>
    </source>
</evidence>
<dbReference type="GO" id="GO:0034040">
    <property type="term" value="F:ATPase-coupled lipid transmembrane transporter activity"/>
    <property type="evidence" value="ECO:0007669"/>
    <property type="project" value="TreeGrafter"/>
</dbReference>
<accession>A0A1E8GQY5</accession>
<dbReference type="InterPro" id="IPR027417">
    <property type="entry name" value="P-loop_NTPase"/>
</dbReference>
<feature type="domain" description="ABC transporter" evidence="8">
    <location>
        <begin position="324"/>
        <end position="536"/>
    </location>
</feature>
<dbReference type="SUPFAM" id="SSF52540">
    <property type="entry name" value="P-loop containing nucleoside triphosphate hydrolases"/>
    <property type="match status" value="1"/>
</dbReference>
<dbReference type="RefSeq" id="WP_070791726.1">
    <property type="nucleotide sequence ID" value="NZ_MKIR01000004.1"/>
</dbReference>
<evidence type="ECO:0000256" key="3">
    <source>
        <dbReference type="ARBA" id="ARBA00022741"/>
    </source>
</evidence>
<dbReference type="InterPro" id="IPR003593">
    <property type="entry name" value="AAA+_ATPase"/>
</dbReference>
<proteinExistence type="predicted"/>
<protein>
    <recommendedName>
        <fullName evidence="12">ABC transporter ATP-binding protein</fullName>
    </recommendedName>
</protein>
<dbReference type="PANTHER" id="PTHR24221">
    <property type="entry name" value="ATP-BINDING CASSETTE SUB-FAMILY B"/>
    <property type="match status" value="1"/>
</dbReference>
<evidence type="ECO:0000259" key="9">
    <source>
        <dbReference type="PROSITE" id="PS50929"/>
    </source>
</evidence>
<keyword evidence="2 7" id="KW-0812">Transmembrane</keyword>
<dbReference type="GO" id="GO:0016887">
    <property type="term" value="F:ATP hydrolysis activity"/>
    <property type="evidence" value="ECO:0007669"/>
    <property type="project" value="InterPro"/>
</dbReference>
<dbReference type="PROSITE" id="PS50929">
    <property type="entry name" value="ABC_TM1F"/>
    <property type="match status" value="1"/>
</dbReference>
<dbReference type="PANTHER" id="PTHR24221:SF654">
    <property type="entry name" value="ATP-BINDING CASSETTE SUB-FAMILY B MEMBER 6"/>
    <property type="match status" value="1"/>
</dbReference>
<name>A0A1E8GQY5_9LACT</name>
<dbReference type="STRING" id="1859473.BG261_10395"/>
<dbReference type="InterPro" id="IPR039421">
    <property type="entry name" value="Type_1_exporter"/>
</dbReference>
<dbReference type="InterPro" id="IPR003439">
    <property type="entry name" value="ABC_transporter-like_ATP-bd"/>
</dbReference>
<dbReference type="InterPro" id="IPR017871">
    <property type="entry name" value="ABC_transporter-like_CS"/>
</dbReference>
<evidence type="ECO:0000256" key="5">
    <source>
        <dbReference type="ARBA" id="ARBA00022989"/>
    </source>
</evidence>
<evidence type="ECO:0000256" key="6">
    <source>
        <dbReference type="ARBA" id="ARBA00023136"/>
    </source>
</evidence>
<keyword evidence="5 7" id="KW-1133">Transmembrane helix</keyword>
<dbReference type="Pfam" id="PF00005">
    <property type="entry name" value="ABC_tran"/>
    <property type="match status" value="1"/>
</dbReference>
<dbReference type="Gene3D" id="1.20.1560.10">
    <property type="entry name" value="ABC transporter type 1, transmembrane domain"/>
    <property type="match status" value="1"/>
</dbReference>
<evidence type="ECO:0000259" key="8">
    <source>
        <dbReference type="PROSITE" id="PS50893"/>
    </source>
</evidence>
<dbReference type="Proteomes" id="UP000178622">
    <property type="component" value="Unassembled WGS sequence"/>
</dbReference>
<keyword evidence="4" id="KW-0067">ATP-binding</keyword>
<dbReference type="OrthoDB" id="95687at2"/>
<reference evidence="11" key="1">
    <citation type="submission" date="2016-09" db="EMBL/GenBank/DDBJ databases">
        <title>Draft genome sequence of a novel species of the family Streptococcaceae isolated from flowers.</title>
        <authorList>
            <person name="Chuah L.-O."/>
            <person name="Yap K.-P."/>
            <person name="Thong K.L."/>
            <person name="Liong M.T."/>
            <person name="Ahmad R."/>
            <person name="Rusul G."/>
        </authorList>
    </citation>
    <scope>NUCLEOTIDE SEQUENCE [LARGE SCALE GENOMIC DNA]</scope>
    <source>
        <strain evidence="11">DF1</strain>
    </source>
</reference>
<organism evidence="10 11">
    <name type="scientific">Floricoccus tropicus</name>
    <dbReference type="NCBI Taxonomy" id="1859473"/>
    <lineage>
        <taxon>Bacteria</taxon>
        <taxon>Bacillati</taxon>
        <taxon>Bacillota</taxon>
        <taxon>Bacilli</taxon>
        <taxon>Lactobacillales</taxon>
        <taxon>Streptococcaceae</taxon>
        <taxon>Floricoccus</taxon>
    </lineage>
</organism>
<dbReference type="InterPro" id="IPR011527">
    <property type="entry name" value="ABC1_TM_dom"/>
</dbReference>
<evidence type="ECO:0000256" key="2">
    <source>
        <dbReference type="ARBA" id="ARBA00022692"/>
    </source>
</evidence>
<comment type="caution">
    <text evidence="10">The sequence shown here is derived from an EMBL/GenBank/DDBJ whole genome shotgun (WGS) entry which is preliminary data.</text>
</comment>
<comment type="subcellular location">
    <subcellularLocation>
        <location evidence="1">Cell membrane</location>
        <topology evidence="1">Multi-pass membrane protein</topology>
    </subcellularLocation>
</comment>
<evidence type="ECO:0000256" key="4">
    <source>
        <dbReference type="ARBA" id="ARBA00022840"/>
    </source>
</evidence>
<dbReference type="EMBL" id="MKIR01000004">
    <property type="protein sequence ID" value="OFI50043.1"/>
    <property type="molecule type" value="Genomic_DNA"/>
</dbReference>
<keyword evidence="6 7" id="KW-0472">Membrane</keyword>
<dbReference type="SMART" id="SM00382">
    <property type="entry name" value="AAA"/>
    <property type="match status" value="1"/>
</dbReference>
<evidence type="ECO:0008006" key="12">
    <source>
        <dbReference type="Google" id="ProtNLM"/>
    </source>
</evidence>
<dbReference type="GO" id="GO:0005524">
    <property type="term" value="F:ATP binding"/>
    <property type="evidence" value="ECO:0007669"/>
    <property type="project" value="UniProtKB-KW"/>
</dbReference>
<dbReference type="PROSITE" id="PS50893">
    <property type="entry name" value="ABC_TRANSPORTER_2"/>
    <property type="match status" value="1"/>
</dbReference>
<keyword evidence="11" id="KW-1185">Reference proteome</keyword>
<evidence type="ECO:0000256" key="1">
    <source>
        <dbReference type="ARBA" id="ARBA00004651"/>
    </source>
</evidence>
<sequence>MNFKYYLLMFWRENIIVLIWTLIGSACSTIWGLSTSNSLTSLANYDVQGFIKWIIILFITLFIWVLQIYLDRLLIAKVIQKTNIKIREDIAKKVFKLDYQKFHKQNEATYVSWLINDIQVINDYGYENLQMIVRQIANLIFCGIALFSLNFTLIITTLFLSVVMIIVPKFFSKILNNKMVEVTKANESLTDEVTDSFNGYDSLFLTEDDQFLLGKIIKGSEKLAVKKVSYADLSGKLFASTNGMSLFSQLLILVQTGYLFINKLVPIGAISGAQYFSATIFSSLTGMSANIIEMRTIDSIFDKFEKIRTDEKSGKLIEEFSENIKLTDLTYGYNKKESKILDTINIEIMKNNKHALIGPSGSGKTTILNILSGKLSEYKGKVAFDNVDYTSLNFQSLQKNITYLKQKPHIFNATIRENILLGRNISDDVLNQAIRKVGMEDWLDSLNYGLDTVISGNGSNISGGQAQRIAIARGLISNKNIILFDESTSALDEKSAFEIEDYLLKREDITLIMVSHRLSSNHVIHFDKMYNLGSVI</sequence>
<dbReference type="PROSITE" id="PS51257">
    <property type="entry name" value="PROKAR_LIPOPROTEIN"/>
    <property type="match status" value="1"/>
</dbReference>
<feature type="transmembrane region" description="Helical" evidence="7">
    <location>
        <begin position="139"/>
        <end position="167"/>
    </location>
</feature>
<dbReference type="PROSITE" id="PS00211">
    <property type="entry name" value="ABC_TRANSPORTER_1"/>
    <property type="match status" value="1"/>
</dbReference>
<dbReference type="CDD" id="cd03228">
    <property type="entry name" value="ABCC_MRP_Like"/>
    <property type="match status" value="1"/>
</dbReference>
<feature type="domain" description="ABC transmembrane type-1" evidence="9">
    <location>
        <begin position="15"/>
        <end position="296"/>
    </location>
</feature>
<evidence type="ECO:0000256" key="7">
    <source>
        <dbReference type="SAM" id="Phobius"/>
    </source>
</evidence>
<gene>
    <name evidence="10" type="ORF">BG261_10395</name>
</gene>
<dbReference type="GO" id="GO:0140359">
    <property type="term" value="F:ABC-type transporter activity"/>
    <property type="evidence" value="ECO:0007669"/>
    <property type="project" value="InterPro"/>
</dbReference>
<dbReference type="AlphaFoldDB" id="A0A1E8GQY5"/>
<keyword evidence="3" id="KW-0547">Nucleotide-binding</keyword>
<dbReference type="InterPro" id="IPR036640">
    <property type="entry name" value="ABC1_TM_sf"/>
</dbReference>
<dbReference type="SUPFAM" id="SSF90123">
    <property type="entry name" value="ABC transporter transmembrane region"/>
    <property type="match status" value="1"/>
</dbReference>
<evidence type="ECO:0000313" key="11">
    <source>
        <dbReference type="Proteomes" id="UP000178622"/>
    </source>
</evidence>
<feature type="transmembrane region" description="Helical" evidence="7">
    <location>
        <begin position="50"/>
        <end position="70"/>
    </location>
</feature>
<dbReference type="Gene3D" id="3.40.50.300">
    <property type="entry name" value="P-loop containing nucleotide triphosphate hydrolases"/>
    <property type="match status" value="1"/>
</dbReference>